<dbReference type="KEGG" id="mmab:HQ865_22800"/>
<name>A0A7D4QI12_9SPHI</name>
<accession>A0A7D4QI12</accession>
<organism evidence="1 2">
    <name type="scientific">Mucilaginibacter mali</name>
    <dbReference type="NCBI Taxonomy" id="2740462"/>
    <lineage>
        <taxon>Bacteria</taxon>
        <taxon>Pseudomonadati</taxon>
        <taxon>Bacteroidota</taxon>
        <taxon>Sphingobacteriia</taxon>
        <taxon>Sphingobacteriales</taxon>
        <taxon>Sphingobacteriaceae</taxon>
        <taxon>Mucilaginibacter</taxon>
    </lineage>
</organism>
<evidence type="ECO:0000313" key="1">
    <source>
        <dbReference type="EMBL" id="QKJ32472.1"/>
    </source>
</evidence>
<evidence type="ECO:0000313" key="2">
    <source>
        <dbReference type="Proteomes" id="UP000505355"/>
    </source>
</evidence>
<proteinExistence type="predicted"/>
<gene>
    <name evidence="1" type="ORF">HQ865_22800</name>
</gene>
<protein>
    <recommendedName>
        <fullName evidence="3">Mobilization protein</fullName>
    </recommendedName>
</protein>
<dbReference type="Pfam" id="PF21983">
    <property type="entry name" value="NikA-like"/>
    <property type="match status" value="1"/>
</dbReference>
<dbReference type="EMBL" id="CP054139">
    <property type="protein sequence ID" value="QKJ32472.1"/>
    <property type="molecule type" value="Genomic_DNA"/>
</dbReference>
<keyword evidence="2" id="KW-1185">Reference proteome</keyword>
<dbReference type="InterPro" id="IPR053842">
    <property type="entry name" value="NikA-like"/>
</dbReference>
<evidence type="ECO:0008006" key="3">
    <source>
        <dbReference type="Google" id="ProtNLM"/>
    </source>
</evidence>
<reference evidence="1 2" key="1">
    <citation type="submission" date="2020-05" db="EMBL/GenBank/DDBJ databases">
        <title>Mucilaginibacter mali sp. nov.</title>
        <authorList>
            <person name="Kim H.S."/>
            <person name="Lee K.C."/>
            <person name="Suh M.K."/>
            <person name="Kim J.-S."/>
            <person name="Han K.-I."/>
            <person name="Eom M.K."/>
            <person name="Shin Y.K."/>
            <person name="Lee J.-S."/>
        </authorList>
    </citation>
    <scope>NUCLEOTIDE SEQUENCE [LARGE SCALE GENOMIC DNA]</scope>
    <source>
        <strain evidence="1 2">G2-14</strain>
    </source>
</reference>
<dbReference type="Proteomes" id="UP000505355">
    <property type="component" value="Chromosome"/>
</dbReference>
<sequence length="138" mass="15686">MRVRSKPLYEYLLREGVLGGTPEAIAAARLRYRQEYKRDWKRRRGRKKEIRFAVTASQFEAVRLRAETRGLKLAAYVRSLALEGTGERVPDDRLLRALQLVGMALTAATRGTDTARMRAWLAEAEALLLGMVRPATQN</sequence>
<dbReference type="AlphaFoldDB" id="A0A7D4QI12"/>
<dbReference type="RefSeq" id="WP_173417122.1">
    <property type="nucleotide sequence ID" value="NZ_CP054139.1"/>
</dbReference>